<dbReference type="Pfam" id="PF04147">
    <property type="entry name" value="Nop14"/>
    <property type="match status" value="1"/>
</dbReference>
<evidence type="ECO:0000256" key="6">
    <source>
        <dbReference type="ARBA" id="ARBA00024695"/>
    </source>
</evidence>
<evidence type="ECO:0000256" key="4">
    <source>
        <dbReference type="ARBA" id="ARBA00022552"/>
    </source>
</evidence>
<evidence type="ECO:0000313" key="9">
    <source>
        <dbReference type="Proteomes" id="UP000541444"/>
    </source>
</evidence>
<evidence type="ECO:0000256" key="3">
    <source>
        <dbReference type="ARBA" id="ARBA00022517"/>
    </source>
</evidence>
<feature type="region of interest" description="Disordered" evidence="7">
    <location>
        <begin position="160"/>
        <end position="183"/>
    </location>
</feature>
<feature type="compositionally biased region" description="Polar residues" evidence="7">
    <location>
        <begin position="1"/>
        <end position="10"/>
    </location>
</feature>
<feature type="region of interest" description="Disordered" evidence="7">
    <location>
        <begin position="251"/>
        <end position="272"/>
    </location>
</feature>
<gene>
    <name evidence="8" type="ORF">GIB67_040011</name>
</gene>
<feature type="compositionally biased region" description="Basic and acidic residues" evidence="7">
    <location>
        <begin position="254"/>
        <end position="269"/>
    </location>
</feature>
<organism evidence="8 9">
    <name type="scientific">Kingdonia uniflora</name>
    <dbReference type="NCBI Taxonomy" id="39325"/>
    <lineage>
        <taxon>Eukaryota</taxon>
        <taxon>Viridiplantae</taxon>
        <taxon>Streptophyta</taxon>
        <taxon>Embryophyta</taxon>
        <taxon>Tracheophyta</taxon>
        <taxon>Spermatophyta</taxon>
        <taxon>Magnoliopsida</taxon>
        <taxon>Ranunculales</taxon>
        <taxon>Circaeasteraceae</taxon>
        <taxon>Kingdonia</taxon>
    </lineage>
</organism>
<sequence length="842" mass="95678">METKPNNASTSKKKSSSSSKKLVLYGSNSVAMKTKAPQKENPFETIWSRRKFDVRKMTLFKEYKQSGKSSVFEDKRIGEQDKTLGEFDKAILRRKRQLKVDKKSKYNLSDGEEDEGVIYGGGSFVEKDDYEDDLSADDEAENNKNDIFLVSTEKSSSLIEANEHSMHNPMVTGLTEGEENKHKTKKEVMEEVILKSKYFKAQKAKDKEDNEDLKEQLDKNFTSLIPSEAFLSLTQPNKMIALKTLSNKGISADSIRKEEASTSLKKESVIQEQPDDYDKLVKEMIMEIRARPSNRTKTPEELAQEEREHLKQLEKVRSISGDDLSDSFGNEEKGYKKGWVDEILERDAGENENEEGGSSEDSESDEDETDQEEEGEDGDLRLKTMSVKDWEQSDDDNLSTDLVDEEEEDEEQEEEGMEGKDTHRAKKSVAQITRNEKVEVSSSKKSKQGKQQLPAQDGTLPFVIEVPASKVELCSLLDNRSDAEILEAINRICACNAISLAAENKKKMQVFYGYLLQYFADLSNKKPLNLNLLNLLVKPLMEMSKDTSYFAAICYLLLTLLMLEVMSIFPEKCCWPTLKTLFLLRLWSMIFPCSDFRHVVMTPAILLMCEYLMRCPIMSGRDIAIGSFLCSLVLSVARQSQKFCPEAVIVPRILLMSAAEGVGSLPHSEINYLFGTENAQALVAVPEPGLLVRSGRDFWGVWGRVSEIQPLNFLMVVDMPNESPFFSSDSFRASVLKSVIETLRGFVNIYGGYDSFPELFLPISTLLHEVGNHDKMPVILQDTTKDVVNLIKDKVDELHMKRQPLQMCKRKAVPWKQINPMFEDKYVIYFSQSCPIFLQIKM</sequence>
<evidence type="ECO:0000256" key="5">
    <source>
        <dbReference type="ARBA" id="ARBA00023242"/>
    </source>
</evidence>
<feature type="region of interest" description="Disordered" evidence="7">
    <location>
        <begin position="1"/>
        <end position="22"/>
    </location>
</feature>
<keyword evidence="4" id="KW-0698">rRNA processing</keyword>
<dbReference type="EMBL" id="JACGCM010001219">
    <property type="protein sequence ID" value="KAF6158497.1"/>
    <property type="molecule type" value="Genomic_DNA"/>
</dbReference>
<comment type="similarity">
    <text evidence="2">Belongs to the NOP14 family.</text>
</comment>
<feature type="compositionally biased region" description="Acidic residues" evidence="7">
    <location>
        <begin position="392"/>
        <end position="416"/>
    </location>
</feature>
<evidence type="ECO:0000256" key="1">
    <source>
        <dbReference type="ARBA" id="ARBA00004604"/>
    </source>
</evidence>
<dbReference type="GO" id="GO:0030692">
    <property type="term" value="C:Noc4p-Nop14p complex"/>
    <property type="evidence" value="ECO:0007669"/>
    <property type="project" value="TreeGrafter"/>
</dbReference>
<protein>
    <recommendedName>
        <fullName evidence="10">Nucleolar protein 14</fullName>
    </recommendedName>
</protein>
<feature type="compositionally biased region" description="Acidic residues" evidence="7">
    <location>
        <begin position="128"/>
        <end position="140"/>
    </location>
</feature>
<dbReference type="PANTHER" id="PTHR23183:SF0">
    <property type="entry name" value="NUCLEOLAR PROTEIN 14"/>
    <property type="match status" value="1"/>
</dbReference>
<accession>A0A7J7MUK3</accession>
<keyword evidence="5" id="KW-0539">Nucleus</keyword>
<dbReference type="GO" id="GO:0030490">
    <property type="term" value="P:maturation of SSU-rRNA"/>
    <property type="evidence" value="ECO:0007669"/>
    <property type="project" value="TreeGrafter"/>
</dbReference>
<reference evidence="8 9" key="1">
    <citation type="journal article" date="2020" name="IScience">
        <title>Genome Sequencing of the Endangered Kingdonia uniflora (Circaeasteraceae, Ranunculales) Reveals Potential Mechanisms of Evolutionary Specialization.</title>
        <authorList>
            <person name="Sun Y."/>
            <person name="Deng T."/>
            <person name="Zhang A."/>
            <person name="Moore M.J."/>
            <person name="Landis J.B."/>
            <person name="Lin N."/>
            <person name="Zhang H."/>
            <person name="Zhang X."/>
            <person name="Huang J."/>
            <person name="Zhang X."/>
            <person name="Sun H."/>
            <person name="Wang H."/>
        </authorList>
    </citation>
    <scope>NUCLEOTIDE SEQUENCE [LARGE SCALE GENOMIC DNA]</scope>
    <source>
        <strain evidence="8">TB1705</strain>
        <tissue evidence="8">Leaf</tissue>
    </source>
</reference>
<name>A0A7J7MUK3_9MAGN</name>
<dbReference type="GO" id="GO:0032040">
    <property type="term" value="C:small-subunit processome"/>
    <property type="evidence" value="ECO:0007669"/>
    <property type="project" value="InterPro"/>
</dbReference>
<comment type="caution">
    <text evidence="8">The sequence shown here is derived from an EMBL/GenBank/DDBJ whole genome shotgun (WGS) entry which is preliminary data.</text>
</comment>
<evidence type="ECO:0008006" key="10">
    <source>
        <dbReference type="Google" id="ProtNLM"/>
    </source>
</evidence>
<evidence type="ECO:0000313" key="8">
    <source>
        <dbReference type="EMBL" id="KAF6158497.1"/>
    </source>
</evidence>
<keyword evidence="3" id="KW-0690">Ribosome biogenesis</keyword>
<comment type="function">
    <text evidence="6">Involved in nucleolar processing of pre-18S ribosomal RNA. Has a role in the nuclear export of 40S pre-ribosomal subunit to the cytoplasm.</text>
</comment>
<dbReference type="InterPro" id="IPR007276">
    <property type="entry name" value="Nop14"/>
</dbReference>
<comment type="subcellular location">
    <subcellularLocation>
        <location evidence="1">Nucleus</location>
        <location evidence="1">Nucleolus</location>
    </subcellularLocation>
</comment>
<feature type="compositionally biased region" description="Basic and acidic residues" evidence="7">
    <location>
        <begin position="297"/>
        <end position="317"/>
    </location>
</feature>
<feature type="compositionally biased region" description="Basic and acidic residues" evidence="7">
    <location>
        <begin position="330"/>
        <end position="349"/>
    </location>
</feature>
<evidence type="ECO:0000256" key="7">
    <source>
        <dbReference type="SAM" id="MobiDB-lite"/>
    </source>
</evidence>
<dbReference type="AlphaFoldDB" id="A0A7J7MUK3"/>
<dbReference type="Proteomes" id="UP000541444">
    <property type="component" value="Unassembled WGS sequence"/>
</dbReference>
<evidence type="ECO:0000256" key="2">
    <source>
        <dbReference type="ARBA" id="ARBA00007466"/>
    </source>
</evidence>
<feature type="compositionally biased region" description="Basic and acidic residues" evidence="7">
    <location>
        <begin position="378"/>
        <end position="391"/>
    </location>
</feature>
<proteinExistence type="inferred from homology"/>
<feature type="region of interest" description="Disordered" evidence="7">
    <location>
        <begin position="119"/>
        <end position="147"/>
    </location>
</feature>
<dbReference type="OrthoDB" id="441771at2759"/>
<feature type="region of interest" description="Disordered" evidence="7">
    <location>
        <begin position="288"/>
        <end position="454"/>
    </location>
</feature>
<dbReference type="PANTHER" id="PTHR23183">
    <property type="entry name" value="NOP14"/>
    <property type="match status" value="1"/>
</dbReference>
<keyword evidence="9" id="KW-1185">Reference proteome</keyword>
<feature type="compositionally biased region" description="Acidic residues" evidence="7">
    <location>
        <begin position="350"/>
        <end position="377"/>
    </location>
</feature>